<comment type="caution">
    <text evidence="12">The sequence shown here is derived from an EMBL/GenBank/DDBJ whole genome shotgun (WGS) entry which is preliminary data.</text>
</comment>
<feature type="domain" description="Major facilitator superfamily (MFS) profile" evidence="11">
    <location>
        <begin position="134"/>
        <end position="622"/>
    </location>
</feature>
<dbReference type="OrthoDB" id="10021397at2759"/>
<keyword evidence="3" id="KW-0813">Transport</keyword>
<evidence type="ECO:0000259" key="11">
    <source>
        <dbReference type="PROSITE" id="PS50850"/>
    </source>
</evidence>
<accession>A0A178Z8B6</accession>
<evidence type="ECO:0000256" key="10">
    <source>
        <dbReference type="SAM" id="Phobius"/>
    </source>
</evidence>
<feature type="transmembrane region" description="Helical" evidence="10">
    <location>
        <begin position="358"/>
        <end position="376"/>
    </location>
</feature>
<dbReference type="AlphaFoldDB" id="A0A178Z8B6"/>
<dbReference type="GO" id="GO:0005886">
    <property type="term" value="C:plasma membrane"/>
    <property type="evidence" value="ECO:0007669"/>
    <property type="project" value="UniProtKB-SubCell"/>
</dbReference>
<dbReference type="FunFam" id="1.20.1250.20:FF:000196">
    <property type="entry name" value="MFS toxin efflux pump (AflT)"/>
    <property type="match status" value="1"/>
</dbReference>
<feature type="transmembrane region" description="Helical" evidence="10">
    <location>
        <begin position="599"/>
        <end position="617"/>
    </location>
</feature>
<name>A0A178Z8B6_9EURO</name>
<keyword evidence="5 10" id="KW-0812">Transmembrane</keyword>
<dbReference type="GO" id="GO:0022857">
    <property type="term" value="F:transmembrane transporter activity"/>
    <property type="evidence" value="ECO:0007669"/>
    <property type="project" value="InterPro"/>
</dbReference>
<feature type="region of interest" description="Disordered" evidence="9">
    <location>
        <begin position="1"/>
        <end position="115"/>
    </location>
</feature>
<dbReference type="PANTHER" id="PTHR23501:SF199">
    <property type="entry name" value="MFS EFFLUX TRANSPORTER INPD-RELATED"/>
    <property type="match status" value="1"/>
</dbReference>
<dbReference type="PROSITE" id="PS50850">
    <property type="entry name" value="MFS"/>
    <property type="match status" value="1"/>
</dbReference>
<protein>
    <recommendedName>
        <fullName evidence="11">Major facilitator superfamily (MFS) profile domain-containing protein</fullName>
    </recommendedName>
</protein>
<feature type="transmembrane region" description="Helical" evidence="10">
    <location>
        <begin position="491"/>
        <end position="513"/>
    </location>
</feature>
<feature type="transmembrane region" description="Helical" evidence="10">
    <location>
        <begin position="199"/>
        <end position="218"/>
    </location>
</feature>
<feature type="compositionally biased region" description="Polar residues" evidence="9">
    <location>
        <begin position="7"/>
        <end position="41"/>
    </location>
</feature>
<feature type="transmembrane region" description="Helical" evidence="10">
    <location>
        <begin position="525"/>
        <end position="548"/>
    </location>
</feature>
<evidence type="ECO:0000256" key="2">
    <source>
        <dbReference type="ARBA" id="ARBA00007520"/>
    </source>
</evidence>
<feature type="compositionally biased region" description="Polar residues" evidence="9">
    <location>
        <begin position="70"/>
        <end position="90"/>
    </location>
</feature>
<dbReference type="PANTHER" id="PTHR23501">
    <property type="entry name" value="MAJOR FACILITATOR SUPERFAMILY"/>
    <property type="match status" value="1"/>
</dbReference>
<dbReference type="Pfam" id="PF07690">
    <property type="entry name" value="MFS_1"/>
    <property type="match status" value="1"/>
</dbReference>
<dbReference type="PRINTS" id="PR01036">
    <property type="entry name" value="TCRTETB"/>
</dbReference>
<feature type="transmembrane region" description="Helical" evidence="10">
    <location>
        <begin position="397"/>
        <end position="418"/>
    </location>
</feature>
<feature type="transmembrane region" description="Helical" evidence="10">
    <location>
        <begin position="224"/>
        <end position="249"/>
    </location>
</feature>
<gene>
    <name evidence="12" type="ORF">AYL99_10182</name>
</gene>
<dbReference type="InterPro" id="IPR011701">
    <property type="entry name" value="MFS"/>
</dbReference>
<feature type="transmembrane region" description="Helical" evidence="10">
    <location>
        <begin position="458"/>
        <end position="479"/>
    </location>
</feature>
<proteinExistence type="inferred from homology"/>
<comment type="subcellular location">
    <subcellularLocation>
        <location evidence="1">Cell membrane</location>
        <topology evidence="1">Multi-pass membrane protein</topology>
    </subcellularLocation>
</comment>
<feature type="transmembrane region" description="Helical" evidence="10">
    <location>
        <begin position="327"/>
        <end position="346"/>
    </location>
</feature>
<evidence type="ECO:0000256" key="4">
    <source>
        <dbReference type="ARBA" id="ARBA00022475"/>
    </source>
</evidence>
<dbReference type="FunFam" id="1.20.1250.20:FF:000489">
    <property type="entry name" value="MFS general substrate transporter"/>
    <property type="match status" value="1"/>
</dbReference>
<evidence type="ECO:0000256" key="3">
    <source>
        <dbReference type="ARBA" id="ARBA00022448"/>
    </source>
</evidence>
<evidence type="ECO:0000256" key="7">
    <source>
        <dbReference type="ARBA" id="ARBA00023136"/>
    </source>
</evidence>
<keyword evidence="8" id="KW-0325">Glycoprotein</keyword>
<feature type="transmembrane region" description="Helical" evidence="10">
    <location>
        <begin position="287"/>
        <end position="307"/>
    </location>
</feature>
<keyword evidence="6 10" id="KW-1133">Transmembrane helix</keyword>
<dbReference type="Proteomes" id="UP000078343">
    <property type="component" value="Unassembled WGS sequence"/>
</dbReference>
<feature type="transmembrane region" description="Helical" evidence="10">
    <location>
        <begin position="131"/>
        <end position="157"/>
    </location>
</feature>
<feature type="compositionally biased region" description="Basic and acidic residues" evidence="9">
    <location>
        <begin position="91"/>
        <end position="103"/>
    </location>
</feature>
<keyword evidence="4" id="KW-1003">Cell membrane</keyword>
<reference evidence="12 13" key="1">
    <citation type="submission" date="2016-04" db="EMBL/GenBank/DDBJ databases">
        <title>Draft genome of Fonsecaea erecta CBS 125763.</title>
        <authorList>
            <person name="Weiss V.A."/>
            <person name="Vicente V.A."/>
            <person name="Raittz R.T."/>
            <person name="Moreno L.F."/>
            <person name="De Souza E.M."/>
            <person name="Pedrosa F.O."/>
            <person name="Steffens M.B."/>
            <person name="Faoro H."/>
            <person name="Tadra-Sfeir M.Z."/>
            <person name="Najafzadeh M.J."/>
            <person name="Felipe M.S."/>
            <person name="Teixeira M."/>
            <person name="Sun J."/>
            <person name="Xi L."/>
            <person name="Gomes R."/>
            <person name="De Azevedo C.M."/>
            <person name="Salgado C.G."/>
            <person name="Da Silva M.B."/>
            <person name="Nascimento M.F."/>
            <person name="Queiroz-Telles F."/>
            <person name="Attili D.S."/>
            <person name="Gorbushina A."/>
        </authorList>
    </citation>
    <scope>NUCLEOTIDE SEQUENCE [LARGE SCALE GENOMIC DNA]</scope>
    <source>
        <strain evidence="12 13">CBS 125763</strain>
    </source>
</reference>
<comment type="similarity">
    <text evidence="2">Belongs to the major facilitator superfamily. TCR/Tet family.</text>
</comment>
<feature type="compositionally biased region" description="Basic and acidic residues" evidence="9">
    <location>
        <begin position="42"/>
        <end position="62"/>
    </location>
</feature>
<sequence>MGLFTKKTANPASTTLESVNPNNAKSEDTTAVPSQNVSDTESLGKSRDVETTVVDEKCPEADERVDDATIGTNNTAVPSDGTPYQPSQTGEKGEQEVQVHSDAKSTTSGSVVAPAGPGDEDELVYPGGLKLALITLALCLSVFLVALDNTIIATAIPKITDHFNSLGDVGWYGSSYLLTTCALQLFFGKLYTFYSIKAVYLVSIVIFEVGSAVCGGAPTSDALIVGRAIAGVGSAGIFSGALVIIAYTVPLVKRPIYTGLIGAMYGIASIAGPLLGGAFTDGPGWRWCFYINLPLGGVTLVVIFFFFHSPVRKAEQKVPLRERAHQLDLVGTALFIIDIVLCLLALQWGGSKYAWSNWRIILCLTLFGVLTIVFVIHQYFMKEFGTIPFNIISQRSVASACWFAFALGGAFFVLIYWVPIWFQAIKNASAFKSGIMCLPMVLALVIANILTGVGTTAIGYYAPFYFGCVVLSAIGAGLLTTFETSTGHEKWIGYQIIYGFGVGLGMQQALITVQAVLPLKDVPTGTALVMFMQTFGGALFVSVAQNIFNNRLMSEIPKQAPHINPAIILHVGATSLKDQVPASALHGVQTAYNTSLTQTWYIAVAMTCLQLIGAVFVEWKSVKGMKPGGIAA</sequence>
<feature type="transmembrane region" description="Helical" evidence="10">
    <location>
        <begin position="256"/>
        <end position="275"/>
    </location>
</feature>
<dbReference type="InterPro" id="IPR036259">
    <property type="entry name" value="MFS_trans_sf"/>
</dbReference>
<evidence type="ECO:0000256" key="5">
    <source>
        <dbReference type="ARBA" id="ARBA00022692"/>
    </source>
</evidence>
<dbReference type="CDD" id="cd17502">
    <property type="entry name" value="MFS_Azr1_MDR_like"/>
    <property type="match status" value="1"/>
</dbReference>
<evidence type="ECO:0000256" key="1">
    <source>
        <dbReference type="ARBA" id="ARBA00004651"/>
    </source>
</evidence>
<keyword evidence="7 10" id="KW-0472">Membrane</keyword>
<dbReference type="Gene3D" id="1.20.1250.20">
    <property type="entry name" value="MFS general substrate transporter like domains"/>
    <property type="match status" value="2"/>
</dbReference>
<feature type="transmembrane region" description="Helical" evidence="10">
    <location>
        <begin position="169"/>
        <end position="187"/>
    </location>
</feature>
<dbReference type="InterPro" id="IPR020846">
    <property type="entry name" value="MFS_dom"/>
</dbReference>
<organism evidence="12 13">
    <name type="scientific">Fonsecaea erecta</name>
    <dbReference type="NCBI Taxonomy" id="1367422"/>
    <lineage>
        <taxon>Eukaryota</taxon>
        <taxon>Fungi</taxon>
        <taxon>Dikarya</taxon>
        <taxon>Ascomycota</taxon>
        <taxon>Pezizomycotina</taxon>
        <taxon>Eurotiomycetes</taxon>
        <taxon>Chaetothyriomycetidae</taxon>
        <taxon>Chaetothyriales</taxon>
        <taxon>Herpotrichiellaceae</taxon>
        <taxon>Fonsecaea</taxon>
    </lineage>
</organism>
<evidence type="ECO:0000256" key="6">
    <source>
        <dbReference type="ARBA" id="ARBA00022989"/>
    </source>
</evidence>
<dbReference type="FunFam" id="1.20.1720.10:FF:000012">
    <property type="entry name" value="MFS toxin efflux pump (AflT)"/>
    <property type="match status" value="1"/>
</dbReference>
<feature type="transmembrane region" description="Helical" evidence="10">
    <location>
        <begin position="430"/>
        <end position="451"/>
    </location>
</feature>
<evidence type="ECO:0000313" key="12">
    <source>
        <dbReference type="EMBL" id="OAP56030.1"/>
    </source>
</evidence>
<evidence type="ECO:0000313" key="13">
    <source>
        <dbReference type="Proteomes" id="UP000078343"/>
    </source>
</evidence>
<dbReference type="EMBL" id="LVYI01000010">
    <property type="protein sequence ID" value="OAP56030.1"/>
    <property type="molecule type" value="Genomic_DNA"/>
</dbReference>
<dbReference type="GeneID" id="30014350"/>
<dbReference type="SUPFAM" id="SSF103473">
    <property type="entry name" value="MFS general substrate transporter"/>
    <property type="match status" value="1"/>
</dbReference>
<keyword evidence="13" id="KW-1185">Reference proteome</keyword>
<dbReference type="RefSeq" id="XP_018689397.1">
    <property type="nucleotide sequence ID" value="XM_018841688.1"/>
</dbReference>
<evidence type="ECO:0000256" key="9">
    <source>
        <dbReference type="SAM" id="MobiDB-lite"/>
    </source>
</evidence>
<evidence type="ECO:0000256" key="8">
    <source>
        <dbReference type="ARBA" id="ARBA00023180"/>
    </source>
</evidence>